<organism evidence="1">
    <name type="scientific">bioreactor metagenome</name>
    <dbReference type="NCBI Taxonomy" id="1076179"/>
    <lineage>
        <taxon>unclassified sequences</taxon>
        <taxon>metagenomes</taxon>
        <taxon>ecological metagenomes</taxon>
    </lineage>
</organism>
<gene>
    <name evidence="1" type="ORF">SDC9_04118</name>
</gene>
<comment type="caution">
    <text evidence="1">The sequence shown here is derived from an EMBL/GenBank/DDBJ whole genome shotgun (WGS) entry which is preliminary data.</text>
</comment>
<accession>A0A644SVE3</accession>
<dbReference type="AlphaFoldDB" id="A0A644SVE3"/>
<sequence length="225" mass="26123">MGAAEYINGAKARREDISRFVVHLTKDFEGKLAPENLLSILSSHTIYAKNHYCLFESDLKLQALSNRKKFHVTCMTETPLNQVKNMFNIEGRSINFQPYGVIFNKSDIESYYHGSPCIYANGKNKRMISSYWTIYNNSKANNFNDGFPEIGALTHMFNKDKDFDFSWEREWRILGDFNFDPWHVVAIISEDKSLKIPSEYSHAPIINPEWGYEEMIIRIARQSLG</sequence>
<protein>
    <submittedName>
        <fullName evidence="1">Uncharacterized protein</fullName>
    </submittedName>
</protein>
<proteinExistence type="predicted"/>
<name>A0A644SVE3_9ZZZZ</name>
<reference evidence="1" key="1">
    <citation type="submission" date="2019-08" db="EMBL/GenBank/DDBJ databases">
        <authorList>
            <person name="Kucharzyk K."/>
            <person name="Murdoch R.W."/>
            <person name="Higgins S."/>
            <person name="Loffler F."/>
        </authorList>
    </citation>
    <scope>NUCLEOTIDE SEQUENCE</scope>
</reference>
<evidence type="ECO:0000313" key="1">
    <source>
        <dbReference type="EMBL" id="MPL58584.1"/>
    </source>
</evidence>
<dbReference type="EMBL" id="VSSQ01000007">
    <property type="protein sequence ID" value="MPL58584.1"/>
    <property type="molecule type" value="Genomic_DNA"/>
</dbReference>